<accession>A0AAW1PKV2</accession>
<dbReference type="AlphaFoldDB" id="A0AAW1PKV2"/>
<dbReference type="Pfam" id="PF05255">
    <property type="entry name" value="UPF0220"/>
    <property type="match status" value="1"/>
</dbReference>
<evidence type="ECO:0000256" key="5">
    <source>
        <dbReference type="ARBA" id="ARBA00023136"/>
    </source>
</evidence>
<feature type="transmembrane region" description="Helical" evidence="6">
    <location>
        <begin position="123"/>
        <end position="145"/>
    </location>
</feature>
<comment type="subcellular location">
    <subcellularLocation>
        <location evidence="1">Membrane</location>
        <topology evidence="1">Multi-pass membrane protein</topology>
    </subcellularLocation>
</comment>
<evidence type="ECO:0000256" key="1">
    <source>
        <dbReference type="ARBA" id="ARBA00004141"/>
    </source>
</evidence>
<organism evidence="7 8">
    <name type="scientific">[Myrmecia] bisecta</name>
    <dbReference type="NCBI Taxonomy" id="41462"/>
    <lineage>
        <taxon>Eukaryota</taxon>
        <taxon>Viridiplantae</taxon>
        <taxon>Chlorophyta</taxon>
        <taxon>core chlorophytes</taxon>
        <taxon>Trebouxiophyceae</taxon>
        <taxon>Trebouxiales</taxon>
        <taxon>Trebouxiaceae</taxon>
        <taxon>Myrmecia</taxon>
    </lineage>
</organism>
<comment type="similarity">
    <text evidence="2">Belongs to the UPF0220 family.</text>
</comment>
<keyword evidence="5 6" id="KW-0472">Membrane</keyword>
<dbReference type="InterPro" id="IPR007919">
    <property type="entry name" value="UPF0220"/>
</dbReference>
<evidence type="ECO:0000256" key="4">
    <source>
        <dbReference type="ARBA" id="ARBA00022989"/>
    </source>
</evidence>
<dbReference type="EMBL" id="JALJOR010000011">
    <property type="protein sequence ID" value="KAK9809248.1"/>
    <property type="molecule type" value="Genomic_DNA"/>
</dbReference>
<name>A0AAW1PKV2_9CHLO</name>
<keyword evidence="8" id="KW-1185">Reference proteome</keyword>
<evidence type="ECO:0000313" key="8">
    <source>
        <dbReference type="Proteomes" id="UP001489004"/>
    </source>
</evidence>
<protein>
    <submittedName>
        <fullName evidence="7">Uncharacterized protein</fullName>
    </submittedName>
</protein>
<dbReference type="Proteomes" id="UP001489004">
    <property type="component" value="Unassembled WGS sequence"/>
</dbReference>
<evidence type="ECO:0000256" key="3">
    <source>
        <dbReference type="ARBA" id="ARBA00022692"/>
    </source>
</evidence>
<feature type="transmembrane region" description="Helical" evidence="6">
    <location>
        <begin position="90"/>
        <end position="111"/>
    </location>
</feature>
<keyword evidence="4 6" id="KW-1133">Transmembrane helix</keyword>
<evidence type="ECO:0000313" key="7">
    <source>
        <dbReference type="EMBL" id="KAK9809248.1"/>
    </source>
</evidence>
<dbReference type="GO" id="GO:0016020">
    <property type="term" value="C:membrane"/>
    <property type="evidence" value="ECO:0007669"/>
    <property type="project" value="UniProtKB-SubCell"/>
</dbReference>
<evidence type="ECO:0000256" key="2">
    <source>
        <dbReference type="ARBA" id="ARBA00005335"/>
    </source>
</evidence>
<keyword evidence="3 6" id="KW-0812">Transmembrane</keyword>
<sequence length="161" mass="17597">MASLLIAPSVIRFWEDKAKAYGPGVSGALFGAAWWFWVDACAASDTKVPFVQYLPGFVATLALVMINAIRRDELQEYDPFDEGVFCRSRFWLFLSYVVSSSAVIGSVMVLLKDYALDPNVHNVWPGIACLFQVTCILGSALLFFVSRTPTSDSSGGGYGAF</sequence>
<comment type="caution">
    <text evidence="7">The sequence shown here is derived from an EMBL/GenBank/DDBJ whole genome shotgun (WGS) entry which is preliminary data.</text>
</comment>
<dbReference type="PANTHER" id="PTHR13180">
    <property type="entry name" value="SMALL MEMBRANE PROTEIN-RELATED"/>
    <property type="match status" value="1"/>
</dbReference>
<feature type="transmembrane region" description="Helical" evidence="6">
    <location>
        <begin position="20"/>
        <end position="38"/>
    </location>
</feature>
<reference evidence="7 8" key="1">
    <citation type="journal article" date="2024" name="Nat. Commun.">
        <title>Phylogenomics reveals the evolutionary origins of lichenization in chlorophyte algae.</title>
        <authorList>
            <person name="Puginier C."/>
            <person name="Libourel C."/>
            <person name="Otte J."/>
            <person name="Skaloud P."/>
            <person name="Haon M."/>
            <person name="Grisel S."/>
            <person name="Petersen M."/>
            <person name="Berrin J.G."/>
            <person name="Delaux P.M."/>
            <person name="Dal Grande F."/>
            <person name="Keller J."/>
        </authorList>
    </citation>
    <scope>NUCLEOTIDE SEQUENCE [LARGE SCALE GENOMIC DNA]</scope>
    <source>
        <strain evidence="7 8">SAG 2043</strain>
    </source>
</reference>
<evidence type="ECO:0000256" key="6">
    <source>
        <dbReference type="SAM" id="Phobius"/>
    </source>
</evidence>
<feature type="transmembrane region" description="Helical" evidence="6">
    <location>
        <begin position="50"/>
        <end position="69"/>
    </location>
</feature>
<gene>
    <name evidence="7" type="ORF">WJX72_012057</name>
</gene>
<proteinExistence type="inferred from homology"/>